<evidence type="ECO:0000313" key="4">
    <source>
        <dbReference type="Proteomes" id="UP000070700"/>
    </source>
</evidence>
<dbReference type="GeneID" id="28824180"/>
<dbReference type="EMBL" id="KQ947409">
    <property type="protein sequence ID" value="KUJ20453.1"/>
    <property type="molecule type" value="Genomic_DNA"/>
</dbReference>
<evidence type="ECO:0000256" key="1">
    <source>
        <dbReference type="SAM" id="MobiDB-lite"/>
    </source>
</evidence>
<protein>
    <recommendedName>
        <fullName evidence="5">Secreted protein</fullName>
    </recommendedName>
</protein>
<proteinExistence type="predicted"/>
<reference evidence="3 4" key="1">
    <citation type="submission" date="2015-10" db="EMBL/GenBank/DDBJ databases">
        <title>Full genome of DAOMC 229536 Phialocephala scopiformis, a fungal endophyte of spruce producing the potent anti-insectan compound rugulosin.</title>
        <authorList>
            <consortium name="DOE Joint Genome Institute"/>
            <person name="Walker A.K."/>
            <person name="Frasz S.L."/>
            <person name="Seifert K.A."/>
            <person name="Miller J.D."/>
            <person name="Mondo S.J."/>
            <person name="Labutti K."/>
            <person name="Lipzen A."/>
            <person name="Dockter R."/>
            <person name="Kennedy M."/>
            <person name="Grigoriev I.V."/>
            <person name="Spatafora J.W."/>
        </authorList>
    </citation>
    <scope>NUCLEOTIDE SEQUENCE [LARGE SCALE GENOMIC DNA]</scope>
    <source>
        <strain evidence="3 4">CBS 120377</strain>
    </source>
</reference>
<sequence>MPCPMFSLLLLCLRGKSGPWPWESRDIFFLPFRKTPGPLKPTDAQQSTHTQSRNDPMQGHTTESDVDLPNTVARGWASSPGKETFIIVAHRRTRMKTIDPGRISPSS</sequence>
<accession>A0A194XJX6</accession>
<feature type="compositionally biased region" description="Polar residues" evidence="1">
    <location>
        <begin position="43"/>
        <end position="61"/>
    </location>
</feature>
<evidence type="ECO:0000313" key="3">
    <source>
        <dbReference type="EMBL" id="KUJ20453.1"/>
    </source>
</evidence>
<evidence type="ECO:0008006" key="5">
    <source>
        <dbReference type="Google" id="ProtNLM"/>
    </source>
</evidence>
<keyword evidence="4" id="KW-1185">Reference proteome</keyword>
<gene>
    <name evidence="3" type="ORF">LY89DRAFT_682188</name>
</gene>
<feature type="region of interest" description="Disordered" evidence="1">
    <location>
        <begin position="35"/>
        <end position="77"/>
    </location>
</feature>
<feature type="chain" id="PRO_5008268317" description="Secreted protein" evidence="2">
    <location>
        <begin position="20"/>
        <end position="107"/>
    </location>
</feature>
<name>A0A194XJX6_MOLSC</name>
<organism evidence="3 4">
    <name type="scientific">Mollisia scopiformis</name>
    <name type="common">Conifer needle endophyte fungus</name>
    <name type="synonym">Phialocephala scopiformis</name>
    <dbReference type="NCBI Taxonomy" id="149040"/>
    <lineage>
        <taxon>Eukaryota</taxon>
        <taxon>Fungi</taxon>
        <taxon>Dikarya</taxon>
        <taxon>Ascomycota</taxon>
        <taxon>Pezizomycotina</taxon>
        <taxon>Leotiomycetes</taxon>
        <taxon>Helotiales</taxon>
        <taxon>Mollisiaceae</taxon>
        <taxon>Mollisia</taxon>
    </lineage>
</organism>
<keyword evidence="2" id="KW-0732">Signal</keyword>
<dbReference type="Proteomes" id="UP000070700">
    <property type="component" value="Unassembled WGS sequence"/>
</dbReference>
<dbReference type="InParanoid" id="A0A194XJX6"/>
<dbReference type="AlphaFoldDB" id="A0A194XJX6"/>
<evidence type="ECO:0000256" key="2">
    <source>
        <dbReference type="SAM" id="SignalP"/>
    </source>
</evidence>
<dbReference type="RefSeq" id="XP_018074808.1">
    <property type="nucleotide sequence ID" value="XM_018214454.1"/>
</dbReference>
<feature type="signal peptide" evidence="2">
    <location>
        <begin position="1"/>
        <end position="19"/>
    </location>
</feature>
<dbReference type="KEGG" id="psco:LY89DRAFT_682188"/>